<accession>A0A9W7DG28</accession>
<evidence type="ECO:0000313" key="2">
    <source>
        <dbReference type="Proteomes" id="UP001165063"/>
    </source>
</evidence>
<organism evidence="1 2">
    <name type="scientific">Ambrosiozyma monospora</name>
    <name type="common">Yeast</name>
    <name type="synonym">Endomycopsis monosporus</name>
    <dbReference type="NCBI Taxonomy" id="43982"/>
    <lineage>
        <taxon>Eukaryota</taxon>
        <taxon>Fungi</taxon>
        <taxon>Dikarya</taxon>
        <taxon>Ascomycota</taxon>
        <taxon>Saccharomycotina</taxon>
        <taxon>Pichiomycetes</taxon>
        <taxon>Pichiales</taxon>
        <taxon>Pichiaceae</taxon>
        <taxon>Ambrosiozyma</taxon>
    </lineage>
</organism>
<proteinExistence type="predicted"/>
<sequence length="246" mass="28028">MAFSNPNLIETGIKVASCLLPEIQCLILKFIIQNSLFFIDDIDNINTIYHIDERTGVFYDHTAIRCSNNIQAQLLSLTGYDDLLDDIVLMALKELDLALELNTYDDPFIDEFINFVTSRSVQLKIVNLCQHKNESESAKIFTNPNTMRLLEFHADEVILNGGNMSFSFPKNFHPLKFVTFLGWHATYLPMLLDPDVLNSLTSLSELSMEVSGVEELSKTLNKTVLTSWFRQTLLSESTRTCIFTLK</sequence>
<dbReference type="AlphaFoldDB" id="A0A9W7DG28"/>
<gene>
    <name evidence="1" type="ORF">Amon01_000318800</name>
</gene>
<name>A0A9W7DG28_AMBMO</name>
<evidence type="ECO:0000313" key="1">
    <source>
        <dbReference type="EMBL" id="GMG25883.1"/>
    </source>
</evidence>
<dbReference type="Proteomes" id="UP001165063">
    <property type="component" value="Unassembled WGS sequence"/>
</dbReference>
<keyword evidence="2" id="KW-1185">Reference proteome</keyword>
<dbReference type="EMBL" id="BSXU01001297">
    <property type="protein sequence ID" value="GMG25883.1"/>
    <property type="molecule type" value="Genomic_DNA"/>
</dbReference>
<protein>
    <submittedName>
        <fullName evidence="1">Unnamed protein product</fullName>
    </submittedName>
</protein>
<reference evidence="1" key="1">
    <citation type="submission" date="2023-04" db="EMBL/GenBank/DDBJ databases">
        <title>Ambrosiozyma monospora NBRC 1965.</title>
        <authorList>
            <person name="Ichikawa N."/>
            <person name="Sato H."/>
            <person name="Tonouchi N."/>
        </authorList>
    </citation>
    <scope>NUCLEOTIDE SEQUENCE</scope>
    <source>
        <strain evidence="1">NBRC 1965</strain>
    </source>
</reference>
<comment type="caution">
    <text evidence="1">The sequence shown here is derived from an EMBL/GenBank/DDBJ whole genome shotgun (WGS) entry which is preliminary data.</text>
</comment>